<evidence type="ECO:0000313" key="2">
    <source>
        <dbReference type="EnsemblPlants" id="ORGLA04G0098400.1"/>
    </source>
</evidence>
<dbReference type="HOGENOM" id="CLU_024956_2_0_1"/>
<dbReference type="CDD" id="cd11393">
    <property type="entry name" value="bHLH_AtbHLH_like"/>
    <property type="match status" value="1"/>
</dbReference>
<keyword evidence="3" id="KW-1185">Reference proteome</keyword>
<accession>I1PLB5</accession>
<evidence type="ECO:0008006" key="4">
    <source>
        <dbReference type="Google" id="ProtNLM"/>
    </source>
</evidence>
<reference evidence="2 3" key="2">
    <citation type="submission" date="2018-04" db="EMBL/GenBank/DDBJ databases">
        <title>OglaRS2 (Oryza glaberrima Reference Sequence Version 2).</title>
        <authorList>
            <person name="Zhang J."/>
            <person name="Kudrna D."/>
            <person name="Lee S."/>
            <person name="Talag J."/>
            <person name="Rajasekar S."/>
            <person name="Wing R.A."/>
        </authorList>
    </citation>
    <scope>NUCLEOTIDE SEQUENCE [LARGE SCALE GENOMIC DNA]</scope>
    <source>
        <strain evidence="2 3">cv. IRGC 96717</strain>
    </source>
</reference>
<dbReference type="AlphaFoldDB" id="I1PLB5"/>
<organism evidence="2 3">
    <name type="scientific">Oryza glaberrima</name>
    <name type="common">African rice</name>
    <dbReference type="NCBI Taxonomy" id="4538"/>
    <lineage>
        <taxon>Eukaryota</taxon>
        <taxon>Viridiplantae</taxon>
        <taxon>Streptophyta</taxon>
        <taxon>Embryophyta</taxon>
        <taxon>Tracheophyta</taxon>
        <taxon>Spermatophyta</taxon>
        <taxon>Magnoliopsida</taxon>
        <taxon>Liliopsida</taxon>
        <taxon>Poales</taxon>
        <taxon>Poaceae</taxon>
        <taxon>BOP clade</taxon>
        <taxon>Oryzoideae</taxon>
        <taxon>Oryzeae</taxon>
        <taxon>Oryzinae</taxon>
        <taxon>Oryza</taxon>
    </lineage>
</organism>
<dbReference type="GO" id="GO:0003700">
    <property type="term" value="F:DNA-binding transcription factor activity"/>
    <property type="evidence" value="ECO:0007669"/>
    <property type="project" value="InterPro"/>
</dbReference>
<dbReference type="GO" id="GO:0009960">
    <property type="term" value="P:endosperm development"/>
    <property type="evidence" value="ECO:0007669"/>
    <property type="project" value="InterPro"/>
</dbReference>
<dbReference type="PANTHER" id="PTHR46772">
    <property type="entry name" value="BHLH DOMAIN-CONTAINING PROTEIN"/>
    <property type="match status" value="1"/>
</dbReference>
<feature type="region of interest" description="Disordered" evidence="1">
    <location>
        <begin position="231"/>
        <end position="262"/>
    </location>
</feature>
<feature type="compositionally biased region" description="Polar residues" evidence="1">
    <location>
        <begin position="1"/>
        <end position="14"/>
    </location>
</feature>
<evidence type="ECO:0000256" key="1">
    <source>
        <dbReference type="SAM" id="MobiDB-lite"/>
    </source>
</evidence>
<sequence length="354" mass="37316">MSQEGPNNHPQGTQETHDCPFTIATNTPLGSTKMGYSDSRKSDENNTSSKPASPVVSSDVVEIKETWENVVVADEEGEGGEDGFASDASESKSKSSSDEVDYELLDLLAGAREGCSGGNNNDEVKNFAYADHKMHTDKATIVEATINYIKNLQDKIHKMEMLKVEREHAIALAAAATAATATATAAASADTALQAPPPPSEEENEEEHDSVVAAATREMALADMVHAWEQQQEAAATGGSHGGHAVPPPPPPAASLQTWTGPNMTASLTGDDGFITLSLPHQGGQKNLVAGAVSVLERHHIDVVTATVSASEQGDNLISLHCHLSPGSSSSQNLTPLDKFKLAMSELMLWVISV</sequence>
<dbReference type="EnsemblPlants" id="ORGLA04G0098400.1">
    <property type="protein sequence ID" value="ORGLA04G0098400.1"/>
    <property type="gene ID" value="ORGLA04G0098400"/>
</dbReference>
<evidence type="ECO:0000313" key="3">
    <source>
        <dbReference type="Proteomes" id="UP000007306"/>
    </source>
</evidence>
<feature type="region of interest" description="Disordered" evidence="1">
    <location>
        <begin position="1"/>
        <end position="99"/>
    </location>
</feature>
<dbReference type="OMA" id="ETHDHPF"/>
<feature type="region of interest" description="Disordered" evidence="1">
    <location>
        <begin position="187"/>
        <end position="210"/>
    </location>
</feature>
<dbReference type="Gramene" id="ORGLA04G0098400.1">
    <property type="protein sequence ID" value="ORGLA04G0098400.1"/>
    <property type="gene ID" value="ORGLA04G0098400"/>
</dbReference>
<dbReference type="PANTHER" id="PTHR46772:SF8">
    <property type="entry name" value="TRANSCRIPTION FACTOR BHLH95"/>
    <property type="match status" value="1"/>
</dbReference>
<dbReference type="InterPro" id="IPR044278">
    <property type="entry name" value="BHLH95-like"/>
</dbReference>
<proteinExistence type="predicted"/>
<reference evidence="2" key="1">
    <citation type="submission" date="2015-06" db="UniProtKB">
        <authorList>
            <consortium name="EnsemblPlants"/>
        </authorList>
    </citation>
    <scope>IDENTIFICATION</scope>
</reference>
<dbReference type="eggNOG" id="ENOG502QSD0">
    <property type="taxonomic scope" value="Eukaryota"/>
</dbReference>
<protein>
    <recommendedName>
        <fullName evidence="4">BHLH domain-containing protein</fullName>
    </recommendedName>
</protein>
<name>I1PLB5_ORYGL</name>
<dbReference type="Proteomes" id="UP000007306">
    <property type="component" value="Chromosome 4"/>
</dbReference>
<dbReference type="InterPro" id="IPR045239">
    <property type="entry name" value="bHLH95_bHLH"/>
</dbReference>